<dbReference type="PANTHER" id="PTHR16943">
    <property type="entry name" value="2-METHYLCITRATE DEHYDRATASE-RELATED"/>
    <property type="match status" value="1"/>
</dbReference>
<dbReference type="AlphaFoldDB" id="X6NWX8"/>
<dbReference type="InterPro" id="IPR042183">
    <property type="entry name" value="MmgE/PrpD_sf_1"/>
</dbReference>
<dbReference type="OMA" id="ANCCAVR"/>
<dbReference type="InterPro" id="IPR005656">
    <property type="entry name" value="MmgE_PrpD"/>
</dbReference>
<reference evidence="1 2" key="1">
    <citation type="journal article" date="2013" name="Curr. Biol.">
        <title>The Genome of the Foraminiferan Reticulomyxa filosa.</title>
        <authorList>
            <person name="Glockner G."/>
            <person name="Hulsmann N."/>
            <person name="Schleicher M."/>
            <person name="Noegel A.A."/>
            <person name="Eichinger L."/>
            <person name="Gallinger C."/>
            <person name="Pawlowski J."/>
            <person name="Sierra R."/>
            <person name="Euteneuer U."/>
            <person name="Pillet L."/>
            <person name="Moustafa A."/>
            <person name="Platzer M."/>
            <person name="Groth M."/>
            <person name="Szafranski K."/>
            <person name="Schliwa M."/>
        </authorList>
    </citation>
    <scope>NUCLEOTIDE SEQUENCE [LARGE SCALE GENOMIC DNA]</scope>
</reference>
<dbReference type="Proteomes" id="UP000023152">
    <property type="component" value="Unassembled WGS sequence"/>
</dbReference>
<keyword evidence="2" id="KW-1185">Reference proteome</keyword>
<name>X6NWX8_RETFI</name>
<comment type="caution">
    <text evidence="1">The sequence shown here is derived from an EMBL/GenBank/DDBJ whole genome shotgun (WGS) entry which is preliminary data.</text>
</comment>
<evidence type="ECO:0000313" key="1">
    <source>
        <dbReference type="EMBL" id="ETO30825.1"/>
    </source>
</evidence>
<feature type="non-terminal residue" evidence="1">
    <location>
        <position position="157"/>
    </location>
</feature>
<dbReference type="OrthoDB" id="2018073at2759"/>
<dbReference type="PANTHER" id="PTHR16943:SF8">
    <property type="entry name" value="2-METHYLCITRATE DEHYDRATASE"/>
    <property type="match status" value="1"/>
</dbReference>
<gene>
    <name evidence="1" type="ORF">RFI_06294</name>
</gene>
<evidence type="ECO:0000313" key="2">
    <source>
        <dbReference type="Proteomes" id="UP000023152"/>
    </source>
</evidence>
<proteinExistence type="predicted"/>
<accession>X6NWX8</accession>
<organism evidence="1 2">
    <name type="scientific">Reticulomyxa filosa</name>
    <dbReference type="NCBI Taxonomy" id="46433"/>
    <lineage>
        <taxon>Eukaryota</taxon>
        <taxon>Sar</taxon>
        <taxon>Rhizaria</taxon>
        <taxon>Retaria</taxon>
        <taxon>Foraminifera</taxon>
        <taxon>Monothalamids</taxon>
        <taxon>Reticulomyxidae</taxon>
        <taxon>Reticulomyxa</taxon>
    </lineage>
</organism>
<sequence>MSFYSFSSRGLKSSLRYFGSKPKSTSSKAAPVALKIDPDSQTLLSRHSNQVQGLAEFSQCFMDGTLGKGPAKSVLQRCEMFHTDSVLCGLSALALQCNAPTVLRHEALEYPDSEKGAQVFGEKTKVKSEKAIVANCCAVREWDSNGTVFGYNALLGN</sequence>
<dbReference type="GO" id="GO:0016829">
    <property type="term" value="F:lyase activity"/>
    <property type="evidence" value="ECO:0007669"/>
    <property type="project" value="InterPro"/>
</dbReference>
<dbReference type="Gene3D" id="1.10.4100.10">
    <property type="entry name" value="2-methylcitrate dehydratase PrpD"/>
    <property type="match status" value="1"/>
</dbReference>
<protein>
    <submittedName>
        <fullName evidence="1">Uncharacterized protein</fullName>
    </submittedName>
</protein>
<dbReference type="EMBL" id="ASPP01005292">
    <property type="protein sequence ID" value="ETO30825.1"/>
    <property type="molecule type" value="Genomic_DNA"/>
</dbReference>